<dbReference type="Proteomes" id="UP000004508">
    <property type="component" value="Unassembled WGS sequence"/>
</dbReference>
<evidence type="ECO:0000313" key="2">
    <source>
        <dbReference type="Proteomes" id="UP000004508"/>
    </source>
</evidence>
<dbReference type="InterPro" id="IPR045948">
    <property type="entry name" value="DUF6368"/>
</dbReference>
<dbReference type="InParanoid" id="D6U042"/>
<comment type="caution">
    <text evidence="1">The sequence shown here is derived from an EMBL/GenBank/DDBJ whole genome shotgun (WGS) entry which is preliminary data.</text>
</comment>
<organism evidence="1 2">
    <name type="scientific">Ktedonobacter racemifer DSM 44963</name>
    <dbReference type="NCBI Taxonomy" id="485913"/>
    <lineage>
        <taxon>Bacteria</taxon>
        <taxon>Bacillati</taxon>
        <taxon>Chloroflexota</taxon>
        <taxon>Ktedonobacteria</taxon>
        <taxon>Ktedonobacterales</taxon>
        <taxon>Ktedonobacteraceae</taxon>
        <taxon>Ktedonobacter</taxon>
    </lineage>
</organism>
<accession>D6U042</accession>
<keyword evidence="2" id="KW-1185">Reference proteome</keyword>
<dbReference type="RefSeq" id="WP_007920096.1">
    <property type="nucleotide sequence ID" value="NZ_ADVG01000004.1"/>
</dbReference>
<evidence type="ECO:0000313" key="1">
    <source>
        <dbReference type="EMBL" id="EFH82182.1"/>
    </source>
</evidence>
<reference evidence="1 2" key="1">
    <citation type="journal article" date="2011" name="Stand. Genomic Sci.">
        <title>Non-contiguous finished genome sequence and contextual data of the filamentous soil bacterium Ktedonobacter racemifer type strain (SOSP1-21).</title>
        <authorList>
            <person name="Chang Y.J."/>
            <person name="Land M."/>
            <person name="Hauser L."/>
            <person name="Chertkov O."/>
            <person name="Del Rio T.G."/>
            <person name="Nolan M."/>
            <person name="Copeland A."/>
            <person name="Tice H."/>
            <person name="Cheng J.F."/>
            <person name="Lucas S."/>
            <person name="Han C."/>
            <person name="Goodwin L."/>
            <person name="Pitluck S."/>
            <person name="Ivanova N."/>
            <person name="Ovchinikova G."/>
            <person name="Pati A."/>
            <person name="Chen A."/>
            <person name="Palaniappan K."/>
            <person name="Mavromatis K."/>
            <person name="Liolios K."/>
            <person name="Brettin T."/>
            <person name="Fiebig A."/>
            <person name="Rohde M."/>
            <person name="Abt B."/>
            <person name="Goker M."/>
            <person name="Detter J.C."/>
            <person name="Woyke T."/>
            <person name="Bristow J."/>
            <person name="Eisen J.A."/>
            <person name="Markowitz V."/>
            <person name="Hugenholtz P."/>
            <person name="Kyrpides N.C."/>
            <person name="Klenk H.P."/>
            <person name="Lapidus A."/>
        </authorList>
    </citation>
    <scope>NUCLEOTIDE SEQUENCE [LARGE SCALE GENOMIC DNA]</scope>
    <source>
        <strain evidence="2">DSM 44963</strain>
    </source>
</reference>
<dbReference type="AlphaFoldDB" id="D6U042"/>
<dbReference type="OrthoDB" id="4169843at2"/>
<protein>
    <submittedName>
        <fullName evidence="1">Uncharacterized protein</fullName>
    </submittedName>
</protein>
<name>D6U042_KTERA</name>
<gene>
    <name evidence="1" type="ORF">Krac_2969</name>
</gene>
<sequence>MAGPVATVVFREKLTDSQMQTIDHWLLSISVVAEGSIGDRRVWIPGTAFGYPESEGHPFLVTLPDLEPHPDQELLYYEDEQEEVRSVLGYLPTHGVRLIAMVSGRISHCLLGHLSWHLAKEYGGLIDMEGTITGPFLPKLISCDNAPDLEEIRALLSSFPGQVWEIFSEIEPEKLAPLPHHIVDPTFLEAWLKDPHFHMIK</sequence>
<dbReference type="EMBL" id="ADVG01000004">
    <property type="protein sequence ID" value="EFH82182.1"/>
    <property type="molecule type" value="Genomic_DNA"/>
</dbReference>
<dbReference type="Pfam" id="PF19895">
    <property type="entry name" value="DUF6368"/>
    <property type="match status" value="1"/>
</dbReference>
<proteinExistence type="predicted"/>